<feature type="region of interest" description="Disordered" evidence="5">
    <location>
        <begin position="124"/>
        <end position="144"/>
    </location>
</feature>
<feature type="compositionally biased region" description="Low complexity" evidence="5">
    <location>
        <begin position="457"/>
        <end position="474"/>
    </location>
</feature>
<comment type="subcellular location">
    <subcellularLocation>
        <location evidence="1">Membrane</location>
    </subcellularLocation>
</comment>
<dbReference type="Pfam" id="PF00263">
    <property type="entry name" value="Secretin"/>
    <property type="match status" value="1"/>
</dbReference>
<dbReference type="EMBL" id="JBHULI010000024">
    <property type="protein sequence ID" value="MFD2532191.1"/>
    <property type="molecule type" value="Genomic_DNA"/>
</dbReference>
<protein>
    <recommendedName>
        <fullName evidence="6">Type II/III secretion system secretin-like domain-containing protein</fullName>
    </recommendedName>
</protein>
<feature type="region of interest" description="Disordered" evidence="5">
    <location>
        <begin position="446"/>
        <end position="489"/>
    </location>
</feature>
<evidence type="ECO:0000256" key="4">
    <source>
        <dbReference type="RuleBase" id="RU004003"/>
    </source>
</evidence>
<dbReference type="InterPro" id="IPR050810">
    <property type="entry name" value="Bact_Secretion_Sys_Channel"/>
</dbReference>
<feature type="compositionally biased region" description="Gly residues" evidence="5">
    <location>
        <begin position="129"/>
        <end position="143"/>
    </location>
</feature>
<dbReference type="PANTHER" id="PTHR30332:SF24">
    <property type="entry name" value="SECRETIN GSPD-RELATED"/>
    <property type="match status" value="1"/>
</dbReference>
<sequence>MKEIRYKLGLFSIFIMAFTFMAVIPQHVSAQIIDPLREYTNPDEIVAFNKNTTYNEAIEIINTFAQEYENKFIIDKSAYSGEIGVNLPAMHWKDALEYIMRFQNLELTEYDEFYEITVPETETTQNISGAGGGQAGGGQGSGSMGNALATTQTREIRINATFFEGNKRALQEIGIDWSTLTSDAPDNVSDFVGGDGQESVPSSDLSDQFVAINSFNAANVSQNAFNALVNLGEYGPGISVQALFRAFEADNLGKVLATPSIKVVDGQEGNIQVGQDFSIKQRDIAGNVTDNFVSTGTILTVTPQIITQGDTSFIYLDLAVERSTAQPDVVSTIVNKQSAQTSAILLNGESTYVAGLYRTEETEVRRGVPILKDLPGWFFGLKYLFGYNSSDFLENELIIIVQAELIEPVSKRVANKKLTAREVLNNTRDEMRTNLDRVFEPEVFSTSVSDEPEVTETEPVTPPQEEVMEDTTTTEVEEPLETKEQPVEPAEDLTISVDRPELMVVVPKAFSLEEYLEYQANGKEVESDDASDLNYFIIGGSFLVPRNAENFKQMLEDQGYETRILFNPETRFNYVAFEAYKDYETARERTLEIRSTFNDEAWIFQLPSEQE</sequence>
<feature type="domain" description="Type II/III secretion system secretin-like" evidence="6">
    <location>
        <begin position="247"/>
        <end position="406"/>
    </location>
</feature>
<organism evidence="7 8">
    <name type="scientific">Gracilimonas halophila</name>
    <dbReference type="NCBI Taxonomy" id="1834464"/>
    <lineage>
        <taxon>Bacteria</taxon>
        <taxon>Pseudomonadati</taxon>
        <taxon>Balneolota</taxon>
        <taxon>Balneolia</taxon>
        <taxon>Balneolales</taxon>
        <taxon>Balneolaceae</taxon>
        <taxon>Gracilimonas</taxon>
    </lineage>
</organism>
<gene>
    <name evidence="7" type="ORF">ACFSVN_07015</name>
</gene>
<reference evidence="8" key="1">
    <citation type="journal article" date="2019" name="Int. J. Syst. Evol. Microbiol.">
        <title>The Global Catalogue of Microorganisms (GCM) 10K type strain sequencing project: providing services to taxonomists for standard genome sequencing and annotation.</title>
        <authorList>
            <consortium name="The Broad Institute Genomics Platform"/>
            <consortium name="The Broad Institute Genome Sequencing Center for Infectious Disease"/>
            <person name="Wu L."/>
            <person name="Ma J."/>
        </authorList>
    </citation>
    <scope>NUCLEOTIDE SEQUENCE [LARGE SCALE GENOMIC DNA]</scope>
    <source>
        <strain evidence="8">KCTC 52042</strain>
    </source>
</reference>
<evidence type="ECO:0000256" key="2">
    <source>
        <dbReference type="ARBA" id="ARBA00022729"/>
    </source>
</evidence>
<keyword evidence="2" id="KW-0732">Signal</keyword>
<evidence type="ECO:0000256" key="1">
    <source>
        <dbReference type="ARBA" id="ARBA00004370"/>
    </source>
</evidence>
<evidence type="ECO:0000256" key="5">
    <source>
        <dbReference type="SAM" id="MobiDB-lite"/>
    </source>
</evidence>
<evidence type="ECO:0000313" key="8">
    <source>
        <dbReference type="Proteomes" id="UP001597460"/>
    </source>
</evidence>
<comment type="caution">
    <text evidence="7">The sequence shown here is derived from an EMBL/GenBank/DDBJ whole genome shotgun (WGS) entry which is preliminary data.</text>
</comment>
<keyword evidence="3" id="KW-0472">Membrane</keyword>
<evidence type="ECO:0000256" key="3">
    <source>
        <dbReference type="ARBA" id="ARBA00023136"/>
    </source>
</evidence>
<proteinExistence type="inferred from homology"/>
<dbReference type="InterPro" id="IPR036680">
    <property type="entry name" value="SPOR-like_sf"/>
</dbReference>
<evidence type="ECO:0000259" key="6">
    <source>
        <dbReference type="Pfam" id="PF00263"/>
    </source>
</evidence>
<comment type="similarity">
    <text evidence="4">Belongs to the bacterial secretin family.</text>
</comment>
<dbReference type="InterPro" id="IPR004846">
    <property type="entry name" value="T2SS/T3SS_dom"/>
</dbReference>
<keyword evidence="8" id="KW-1185">Reference proteome</keyword>
<dbReference type="PANTHER" id="PTHR30332">
    <property type="entry name" value="PROBABLE GENERAL SECRETION PATHWAY PROTEIN D"/>
    <property type="match status" value="1"/>
</dbReference>
<dbReference type="RefSeq" id="WP_390300417.1">
    <property type="nucleotide sequence ID" value="NZ_JBHULI010000024.1"/>
</dbReference>
<dbReference type="SUPFAM" id="SSF110997">
    <property type="entry name" value="Sporulation related repeat"/>
    <property type="match status" value="1"/>
</dbReference>
<accession>A0ABW5JHH3</accession>
<evidence type="ECO:0000313" key="7">
    <source>
        <dbReference type="EMBL" id="MFD2532191.1"/>
    </source>
</evidence>
<dbReference type="Proteomes" id="UP001597460">
    <property type="component" value="Unassembled WGS sequence"/>
</dbReference>
<name>A0ABW5JHH3_9BACT</name>